<dbReference type="InterPro" id="IPR036691">
    <property type="entry name" value="Endo/exonu/phosph_ase_sf"/>
</dbReference>
<sequence length="406" mass="44118">MQKNLTRLGGGLLAALLLSPAQAAGIATWNLAWLMDQASHSRWVAACDSVKWRTARELEQEGKAMPASLRGLPYCDVHNGLEYGREAKCKAELGEVYYQRPNQQASSCRVAPDLADWKQYERKLQGLREGFAALDKAGVTLVALQEVSNDAAVQAVLPEGWKVRTTANMPGVPAMPQQIGVAWKPAGIKLDVASIKAVLELTLEGERPLRPGLTFSAKLNGKATDFLLVHLKAGCRSQPMDQPRGQTPNQACSALAEQTTLLEQWIDQRAGKRFVVMGDFNRSLLRERDSYGTKPLVQFGTRENAVVSAMLPEWNDNQPEGSTVVVLDHLRKEGEGGDGLVAGSWHCGYTKGIDHVVISGALAADMGDAERIVRPMGFTLDGKPLAVRDPSVVAPSDHCARYVSLD</sequence>
<reference evidence="3" key="1">
    <citation type="journal article" date="2019" name="Int. J. Syst. Evol. Microbiol.">
        <title>The Global Catalogue of Microorganisms (GCM) 10K type strain sequencing project: providing services to taxonomists for standard genome sequencing and annotation.</title>
        <authorList>
            <consortium name="The Broad Institute Genomics Platform"/>
            <consortium name="The Broad Institute Genome Sequencing Center for Infectious Disease"/>
            <person name="Wu L."/>
            <person name="Ma J."/>
        </authorList>
    </citation>
    <scope>NUCLEOTIDE SEQUENCE [LARGE SCALE GENOMIC DNA]</scope>
    <source>
        <strain evidence="3">NBRC 110044</strain>
    </source>
</reference>
<name>A0ABQ5YFP5_9NEIS</name>
<protein>
    <recommendedName>
        <fullName evidence="4">Endonuclease/exonuclease/phosphatase family protein</fullName>
    </recommendedName>
</protein>
<dbReference type="EMBL" id="BSOG01000002">
    <property type="protein sequence ID" value="GLR13312.1"/>
    <property type="molecule type" value="Genomic_DNA"/>
</dbReference>
<dbReference type="SUPFAM" id="SSF56219">
    <property type="entry name" value="DNase I-like"/>
    <property type="match status" value="1"/>
</dbReference>
<dbReference type="RefSeq" id="WP_284196418.1">
    <property type="nucleotide sequence ID" value="NZ_BSOG01000002.1"/>
</dbReference>
<evidence type="ECO:0008006" key="4">
    <source>
        <dbReference type="Google" id="ProtNLM"/>
    </source>
</evidence>
<evidence type="ECO:0000313" key="3">
    <source>
        <dbReference type="Proteomes" id="UP001156706"/>
    </source>
</evidence>
<evidence type="ECO:0000313" key="2">
    <source>
        <dbReference type="EMBL" id="GLR13312.1"/>
    </source>
</evidence>
<comment type="caution">
    <text evidence="2">The sequence shown here is derived from an EMBL/GenBank/DDBJ whole genome shotgun (WGS) entry which is preliminary data.</text>
</comment>
<proteinExistence type="predicted"/>
<organism evidence="2 3">
    <name type="scientific">Chitinimonas prasina</name>
    <dbReference type="NCBI Taxonomy" id="1434937"/>
    <lineage>
        <taxon>Bacteria</taxon>
        <taxon>Pseudomonadati</taxon>
        <taxon>Pseudomonadota</taxon>
        <taxon>Betaproteobacteria</taxon>
        <taxon>Neisseriales</taxon>
        <taxon>Chitinibacteraceae</taxon>
        <taxon>Chitinimonas</taxon>
    </lineage>
</organism>
<keyword evidence="1" id="KW-0732">Signal</keyword>
<evidence type="ECO:0000256" key="1">
    <source>
        <dbReference type="SAM" id="SignalP"/>
    </source>
</evidence>
<accession>A0ABQ5YFP5</accession>
<dbReference type="Proteomes" id="UP001156706">
    <property type="component" value="Unassembled WGS sequence"/>
</dbReference>
<gene>
    <name evidence="2" type="ORF">GCM10007907_21020</name>
</gene>
<feature type="chain" id="PRO_5046145693" description="Endonuclease/exonuclease/phosphatase family protein" evidence="1">
    <location>
        <begin position="24"/>
        <end position="406"/>
    </location>
</feature>
<feature type="signal peptide" evidence="1">
    <location>
        <begin position="1"/>
        <end position="23"/>
    </location>
</feature>
<keyword evidence="3" id="KW-1185">Reference proteome</keyword>
<dbReference type="Gene3D" id="3.60.10.10">
    <property type="entry name" value="Endonuclease/exonuclease/phosphatase"/>
    <property type="match status" value="1"/>
</dbReference>